<organism evidence="1 2">
    <name type="scientific">Gossypium aridum</name>
    <name type="common">American cotton</name>
    <name type="synonym">Erioxylum aridum</name>
    <dbReference type="NCBI Taxonomy" id="34290"/>
    <lineage>
        <taxon>Eukaryota</taxon>
        <taxon>Viridiplantae</taxon>
        <taxon>Streptophyta</taxon>
        <taxon>Embryophyta</taxon>
        <taxon>Tracheophyta</taxon>
        <taxon>Spermatophyta</taxon>
        <taxon>Magnoliopsida</taxon>
        <taxon>eudicotyledons</taxon>
        <taxon>Gunneridae</taxon>
        <taxon>Pentapetalae</taxon>
        <taxon>rosids</taxon>
        <taxon>malvids</taxon>
        <taxon>Malvales</taxon>
        <taxon>Malvaceae</taxon>
        <taxon>Malvoideae</taxon>
        <taxon>Gossypium</taxon>
    </lineage>
</organism>
<dbReference type="EMBL" id="JABFAA010000004">
    <property type="protein sequence ID" value="MBA0679530.1"/>
    <property type="molecule type" value="Genomic_DNA"/>
</dbReference>
<reference evidence="1 2" key="1">
    <citation type="journal article" date="2019" name="Genome Biol. Evol.">
        <title>Insights into the evolution of the New World diploid cottons (Gossypium, subgenus Houzingenia) based on genome sequencing.</title>
        <authorList>
            <person name="Grover C.E."/>
            <person name="Arick M.A. 2nd"/>
            <person name="Thrash A."/>
            <person name="Conover J.L."/>
            <person name="Sanders W.S."/>
            <person name="Peterson D.G."/>
            <person name="Frelichowski J.E."/>
            <person name="Scheffler J.A."/>
            <person name="Scheffler B.E."/>
            <person name="Wendel J.F."/>
        </authorList>
    </citation>
    <scope>NUCLEOTIDE SEQUENCE [LARGE SCALE GENOMIC DNA]</scope>
    <source>
        <strain evidence="1">185</strain>
        <tissue evidence="1">Leaf</tissue>
    </source>
</reference>
<evidence type="ECO:0000313" key="2">
    <source>
        <dbReference type="Proteomes" id="UP000593577"/>
    </source>
</evidence>
<gene>
    <name evidence="1" type="ORF">Goari_011291</name>
</gene>
<name>A0A7J8WXD0_GOSAI</name>
<comment type="caution">
    <text evidence="1">The sequence shown here is derived from an EMBL/GenBank/DDBJ whole genome shotgun (WGS) entry which is preliminary data.</text>
</comment>
<dbReference type="Proteomes" id="UP000593577">
    <property type="component" value="Unassembled WGS sequence"/>
</dbReference>
<dbReference type="AlphaFoldDB" id="A0A7J8WXD0"/>
<evidence type="ECO:0000313" key="1">
    <source>
        <dbReference type="EMBL" id="MBA0679530.1"/>
    </source>
</evidence>
<sequence length="22" mass="2552">MMLIGRNGWKIQESQMKISSLT</sequence>
<keyword evidence="2" id="KW-1185">Reference proteome</keyword>
<protein>
    <submittedName>
        <fullName evidence="1">Uncharacterized protein</fullName>
    </submittedName>
</protein>
<accession>A0A7J8WXD0</accession>
<proteinExistence type="predicted"/>